<evidence type="ECO:0000259" key="14">
    <source>
        <dbReference type="Pfam" id="PF13603"/>
    </source>
</evidence>
<evidence type="ECO:0000256" key="7">
    <source>
        <dbReference type="ARBA" id="ARBA00023146"/>
    </source>
</evidence>
<evidence type="ECO:0000256" key="8">
    <source>
        <dbReference type="ARBA" id="ARBA00047469"/>
    </source>
</evidence>
<dbReference type="SUPFAM" id="SSF47323">
    <property type="entry name" value="Anticodon-binding domain of a subclass of class I aminoacyl-tRNA synthetases"/>
    <property type="match status" value="1"/>
</dbReference>
<dbReference type="PANTHER" id="PTHR43740">
    <property type="entry name" value="LEUCYL-TRNA SYNTHETASE"/>
    <property type="match status" value="1"/>
</dbReference>
<organism evidence="15 16">
    <name type="scientific">Candidatus Tokpelaia hoelldobleri</name>
    <dbReference type="NCBI Taxonomy" id="1902579"/>
    <lineage>
        <taxon>Bacteria</taxon>
        <taxon>Pseudomonadati</taxon>
        <taxon>Pseudomonadota</taxon>
        <taxon>Alphaproteobacteria</taxon>
        <taxon>Hyphomicrobiales</taxon>
        <taxon>Candidatus Tokpelaia</taxon>
    </lineage>
</organism>
<dbReference type="SUPFAM" id="SSF50677">
    <property type="entry name" value="ValRS/IleRS/LeuRS editing domain"/>
    <property type="match status" value="1"/>
</dbReference>
<evidence type="ECO:0000259" key="11">
    <source>
        <dbReference type="Pfam" id="PF00133"/>
    </source>
</evidence>
<accession>A0A1U9JSN7</accession>
<dbReference type="PROSITE" id="PS00178">
    <property type="entry name" value="AA_TRNA_LIGASE_I"/>
    <property type="match status" value="1"/>
</dbReference>
<dbReference type="Pfam" id="PF13603">
    <property type="entry name" value="tRNA-synt_1_2"/>
    <property type="match status" value="1"/>
</dbReference>
<dbReference type="AlphaFoldDB" id="A0A1U9JSN7"/>
<dbReference type="Gene3D" id="3.90.740.10">
    <property type="entry name" value="Valyl/Leucyl/Isoleucyl-tRNA synthetase, editing domain"/>
    <property type="match status" value="1"/>
</dbReference>
<feature type="short sequence motif" description="'HIGH' region" evidence="9">
    <location>
        <begin position="43"/>
        <end position="53"/>
    </location>
</feature>
<evidence type="ECO:0000256" key="10">
    <source>
        <dbReference type="RuleBase" id="RU363035"/>
    </source>
</evidence>
<dbReference type="FunFam" id="3.40.50.620:FF:000003">
    <property type="entry name" value="Leucine--tRNA ligase"/>
    <property type="match status" value="1"/>
</dbReference>
<dbReference type="Pfam" id="PF00133">
    <property type="entry name" value="tRNA-synt_1"/>
    <property type="match status" value="2"/>
</dbReference>
<evidence type="ECO:0000256" key="5">
    <source>
        <dbReference type="ARBA" id="ARBA00022840"/>
    </source>
</evidence>
<evidence type="ECO:0000256" key="2">
    <source>
        <dbReference type="ARBA" id="ARBA00022490"/>
    </source>
</evidence>
<dbReference type="InterPro" id="IPR025709">
    <property type="entry name" value="Leu_tRNA-synth_edit"/>
</dbReference>
<dbReference type="EMBL" id="CP017315">
    <property type="protein sequence ID" value="AQS40873.1"/>
    <property type="molecule type" value="Genomic_DNA"/>
</dbReference>
<proteinExistence type="inferred from homology"/>
<dbReference type="CDD" id="cd07958">
    <property type="entry name" value="Anticodon_Ia_Leu_BEm"/>
    <property type="match status" value="1"/>
</dbReference>
<dbReference type="GO" id="GO:0005524">
    <property type="term" value="F:ATP binding"/>
    <property type="evidence" value="ECO:0007669"/>
    <property type="project" value="UniProtKB-UniRule"/>
</dbReference>
<comment type="catalytic activity">
    <reaction evidence="8 9">
        <text>tRNA(Leu) + L-leucine + ATP = L-leucyl-tRNA(Leu) + AMP + diphosphate</text>
        <dbReference type="Rhea" id="RHEA:11688"/>
        <dbReference type="Rhea" id="RHEA-COMP:9613"/>
        <dbReference type="Rhea" id="RHEA-COMP:9622"/>
        <dbReference type="ChEBI" id="CHEBI:30616"/>
        <dbReference type="ChEBI" id="CHEBI:33019"/>
        <dbReference type="ChEBI" id="CHEBI:57427"/>
        <dbReference type="ChEBI" id="CHEBI:78442"/>
        <dbReference type="ChEBI" id="CHEBI:78494"/>
        <dbReference type="ChEBI" id="CHEBI:456215"/>
        <dbReference type="EC" id="6.1.1.4"/>
    </reaction>
</comment>
<comment type="subcellular location">
    <subcellularLocation>
        <location evidence="9">Cytoplasm</location>
    </subcellularLocation>
</comment>
<dbReference type="EC" id="6.1.1.4" evidence="9"/>
<feature type="domain" description="Methionyl/Valyl/Leucyl/Isoleucyl-tRNA synthetase anticodon-binding" evidence="12">
    <location>
        <begin position="712"/>
        <end position="834"/>
    </location>
</feature>
<dbReference type="Proteomes" id="UP000188912">
    <property type="component" value="Chromosome"/>
</dbReference>
<feature type="binding site" evidence="9">
    <location>
        <position position="631"/>
    </location>
    <ligand>
        <name>ATP</name>
        <dbReference type="ChEBI" id="CHEBI:30616"/>
    </ligand>
</feature>
<evidence type="ECO:0000256" key="3">
    <source>
        <dbReference type="ARBA" id="ARBA00022598"/>
    </source>
</evidence>
<evidence type="ECO:0000313" key="16">
    <source>
        <dbReference type="Proteomes" id="UP000188912"/>
    </source>
</evidence>
<dbReference type="InterPro" id="IPR014729">
    <property type="entry name" value="Rossmann-like_a/b/a_fold"/>
</dbReference>
<gene>
    <name evidence="9 15" type="primary">leuS</name>
    <name evidence="15" type="ORF">BHV28_01480</name>
</gene>
<dbReference type="Gene3D" id="3.40.50.620">
    <property type="entry name" value="HUPs"/>
    <property type="match status" value="2"/>
</dbReference>
<dbReference type="Gene3D" id="1.10.730.10">
    <property type="entry name" value="Isoleucyl-tRNA Synthetase, Domain 1"/>
    <property type="match status" value="2"/>
</dbReference>
<keyword evidence="4 9" id="KW-0547">Nucleotide-binding</keyword>
<dbReference type="STRING" id="1902579.BHV28_01480"/>
<evidence type="ECO:0000313" key="15">
    <source>
        <dbReference type="EMBL" id="AQS40873.1"/>
    </source>
</evidence>
<feature type="domain" description="Aminoacyl-tRNA synthetase class Ia" evidence="11">
    <location>
        <begin position="627"/>
        <end position="667"/>
    </location>
</feature>
<dbReference type="SUPFAM" id="SSF52374">
    <property type="entry name" value="Nucleotidylyl transferase"/>
    <property type="match status" value="1"/>
</dbReference>
<sequence>MTTERYNPRTTEKKWQAVWEEHGVFTTGNDDPREKYYVLEMFPYPSGRIHMGHVRNYAMGDVVARFKRARGFNVLHPMGWDAFGMPAENAAMQHNIHPKTWTYQNIATMRGQLKSMGLSLDWSREFATCDVEYYHRQQMLFLDMVEKGLVTRKTSRVNWDPVDNTVLANEQVVDGRGWRSGALVEQRELTQWFFRITDYSEELLAGLDRLERWPEKVRTMQRNWIGKSEGLVVRWRLAGGQPAGFDTVDVYTTRPDTLFGASFIAIAADHPLAKELSQENPALQGFIEECQRTGTSAATLETAEKQGFDTGVTVAHPFDDTWKIPVYVANFVLMDYGTGAVFGCPAHDQRDLDFANKYKLPVRAVVLPQGADPADFTIGKTAYTEDGVLFNSQFLDGLTPQAAFEDVADRLRHTMLDGKPQAERRVQFRLRDWGVSRQRYWGCPIPMIHCDDCGAVPVPRADLPVVLPDDVSFDVPGNPLDRQASWKHVACPQCGFAARRETDTMDTFVDSSWYYARFTAPWENEPTDRAAADHWLPVDQYIGGIEHAILHLLYSRFFTRAMKKTGHVGIDEPFQGLFTQGMVVHEAYRDSKGDWVAPAEIRIEEKDGERIATHLATGEPVSIGAIEKMSKSKKNVVDPDDILASYGADTARWFMLSDSPPERDVIWSESGVDGAHRFVQRVWRLVQSAAGSLRDVAPEAARDGAAADVSRAAHRTLQAVADDLEKLSFNRAVARLYELVNVLSPAAQNVGKAEKQAKAALRQAFDFLIAMIAPMMPHLAEECHAALGGKKLVAELPWPDFEDALTVDDAIILPVQINGKKRGEITVARDADQKTIEQAVLALDFVVAQLEGKAPRKVIVVPQRIVNVVI</sequence>
<keyword evidence="16" id="KW-1185">Reference proteome</keyword>
<comment type="similarity">
    <text evidence="1 9 10">Belongs to the class-I aminoacyl-tRNA synthetase family.</text>
</comment>
<evidence type="ECO:0000256" key="4">
    <source>
        <dbReference type="ARBA" id="ARBA00022741"/>
    </source>
</evidence>
<name>A0A1U9JSN7_9HYPH</name>
<protein>
    <recommendedName>
        <fullName evidence="9">Leucine--tRNA ligase</fullName>
        <ecNumber evidence="9">6.1.1.4</ecNumber>
    </recommendedName>
    <alternativeName>
        <fullName evidence="9">Leucyl-tRNA synthetase</fullName>
        <shortName evidence="9">LeuRS</shortName>
    </alternativeName>
</protein>
<dbReference type="Gene3D" id="3.10.20.590">
    <property type="match status" value="1"/>
</dbReference>
<dbReference type="Pfam" id="PF09334">
    <property type="entry name" value="tRNA-synt_1g"/>
    <property type="match status" value="1"/>
</dbReference>
<dbReference type="GO" id="GO:0004823">
    <property type="term" value="F:leucine-tRNA ligase activity"/>
    <property type="evidence" value="ECO:0007669"/>
    <property type="project" value="UniProtKB-UniRule"/>
</dbReference>
<dbReference type="Pfam" id="PF08264">
    <property type="entry name" value="Anticodon_1"/>
    <property type="match status" value="1"/>
</dbReference>
<dbReference type="FunFam" id="1.10.730.10:FF:000002">
    <property type="entry name" value="Leucine--tRNA ligase"/>
    <property type="match status" value="1"/>
</dbReference>
<reference evidence="15 16" key="2">
    <citation type="journal article" date="2016" name="Sci. Rep.">
        <title>The genome of Rhizobiales bacteria in predatory ants reveals urease gene functions but no genes for nitrogen fixation.</title>
        <authorList>
            <person name="Neuvonen M.M."/>
            <person name="Tamarit D."/>
            <person name="Naslund K."/>
            <person name="Liebig J."/>
            <person name="Feldhaar H."/>
            <person name="Moran N.A."/>
            <person name="Guy L."/>
            <person name="Andersson S.G."/>
        </authorList>
    </citation>
    <scope>NUCLEOTIDE SEQUENCE [LARGE SCALE GENOMIC DNA]</scope>
    <source>
        <strain evidence="15 16">Hsal</strain>
    </source>
</reference>
<dbReference type="Gene3D" id="2.20.28.290">
    <property type="match status" value="1"/>
</dbReference>
<dbReference type="NCBIfam" id="TIGR00396">
    <property type="entry name" value="leuS_bact"/>
    <property type="match status" value="1"/>
</dbReference>
<dbReference type="PRINTS" id="PR00985">
    <property type="entry name" value="TRNASYNTHLEU"/>
</dbReference>
<feature type="domain" description="Leucyl-tRNA synthetase editing" evidence="14">
    <location>
        <begin position="222"/>
        <end position="411"/>
    </location>
</feature>
<dbReference type="InterPro" id="IPR015413">
    <property type="entry name" value="Methionyl/Leucyl_tRNA_Synth"/>
</dbReference>
<reference evidence="15 16" key="1">
    <citation type="journal article" date="2010" name="Science">
        <title>Genomic comparison of the ants Camponotus floridanus and Harpegnathos saltator.</title>
        <authorList>
            <person name="Bonasio R."/>
            <person name="Zhang G."/>
            <person name="Ye C."/>
            <person name="Mutti N.S."/>
            <person name="Fang X."/>
            <person name="Qin N."/>
            <person name="Donahue G."/>
            <person name="Yang P."/>
            <person name="Li Q."/>
            <person name="Li C."/>
            <person name="Zhang P."/>
            <person name="Huang Z."/>
            <person name="Berger S.L."/>
            <person name="Reinberg D."/>
            <person name="Wang J."/>
            <person name="Liebig J."/>
        </authorList>
    </citation>
    <scope>NUCLEOTIDE SEQUENCE [LARGE SCALE GENOMIC DNA]</scope>
    <source>
        <strain evidence="15 16">Hsal</strain>
    </source>
</reference>
<evidence type="ECO:0000256" key="9">
    <source>
        <dbReference type="HAMAP-Rule" id="MF_00049"/>
    </source>
</evidence>
<dbReference type="InterPro" id="IPR001412">
    <property type="entry name" value="aa-tRNA-synth_I_CS"/>
</dbReference>
<dbReference type="InterPro" id="IPR009008">
    <property type="entry name" value="Val/Leu/Ile-tRNA-synth_edit"/>
</dbReference>
<dbReference type="InterPro" id="IPR002300">
    <property type="entry name" value="aa-tRNA-synth_Ia"/>
</dbReference>
<evidence type="ECO:0000259" key="12">
    <source>
        <dbReference type="Pfam" id="PF08264"/>
    </source>
</evidence>
<dbReference type="GO" id="GO:0005829">
    <property type="term" value="C:cytosol"/>
    <property type="evidence" value="ECO:0007669"/>
    <property type="project" value="TreeGrafter"/>
</dbReference>
<dbReference type="InterPro" id="IPR002302">
    <property type="entry name" value="Leu-tRNA-ligase"/>
</dbReference>
<evidence type="ECO:0000259" key="13">
    <source>
        <dbReference type="Pfam" id="PF09334"/>
    </source>
</evidence>
<dbReference type="InterPro" id="IPR009080">
    <property type="entry name" value="tRNAsynth_Ia_anticodon-bd"/>
</dbReference>
<dbReference type="KEGG" id="thd:BHV28_01480"/>
<feature type="domain" description="Aminoacyl-tRNA synthetase class Ia" evidence="11">
    <location>
        <begin position="430"/>
        <end position="589"/>
    </location>
</feature>
<keyword evidence="5 9" id="KW-0067">ATP-binding</keyword>
<dbReference type="PANTHER" id="PTHR43740:SF2">
    <property type="entry name" value="LEUCINE--TRNA LIGASE, MITOCHONDRIAL"/>
    <property type="match status" value="1"/>
</dbReference>
<keyword evidence="7 9" id="KW-0030">Aminoacyl-tRNA synthetase</keyword>
<dbReference type="CDD" id="cd00812">
    <property type="entry name" value="LeuRS_core"/>
    <property type="match status" value="1"/>
</dbReference>
<dbReference type="GO" id="GO:0006429">
    <property type="term" value="P:leucyl-tRNA aminoacylation"/>
    <property type="evidence" value="ECO:0007669"/>
    <property type="project" value="UniProtKB-UniRule"/>
</dbReference>
<evidence type="ECO:0000256" key="6">
    <source>
        <dbReference type="ARBA" id="ARBA00022917"/>
    </source>
</evidence>
<dbReference type="HAMAP" id="MF_00049_B">
    <property type="entry name" value="Leu_tRNA_synth_B"/>
    <property type="match status" value="1"/>
</dbReference>
<feature type="short sequence motif" description="'KMSKS' region" evidence="9">
    <location>
        <begin position="628"/>
        <end position="632"/>
    </location>
</feature>
<dbReference type="InterPro" id="IPR013155">
    <property type="entry name" value="M/V/L/I-tRNA-synth_anticd-bd"/>
</dbReference>
<feature type="domain" description="Methionyl/Leucyl tRNA synthetase" evidence="13">
    <location>
        <begin position="38"/>
        <end position="172"/>
    </location>
</feature>
<evidence type="ECO:0000256" key="1">
    <source>
        <dbReference type="ARBA" id="ARBA00005594"/>
    </source>
</evidence>
<keyword evidence="6 9" id="KW-0648">Protein biosynthesis</keyword>
<keyword evidence="3 9" id="KW-0436">Ligase</keyword>
<dbReference type="GO" id="GO:0002161">
    <property type="term" value="F:aminoacyl-tRNA deacylase activity"/>
    <property type="evidence" value="ECO:0007669"/>
    <property type="project" value="InterPro"/>
</dbReference>
<keyword evidence="2 9" id="KW-0963">Cytoplasm</keyword>